<dbReference type="EMBL" id="LVVT01000001">
    <property type="protein sequence ID" value="TQS84488.1"/>
    <property type="molecule type" value="Genomic_DNA"/>
</dbReference>
<evidence type="ECO:0000313" key="2">
    <source>
        <dbReference type="Proteomes" id="UP000752814"/>
    </source>
</evidence>
<accession>A0A8J8PHI9</accession>
<sequence>MKITRHDLYEHVKSYECATDFTGFLGFIDTPIREVSIIKMPKGRIRLKYIDVQNNIHRVDVGPGELEEIDFPC</sequence>
<organism evidence="1 2">
    <name type="scientific">Candidatus Methanomassiliicoccus intestinalis</name>
    <dbReference type="NCBI Taxonomy" id="1406512"/>
    <lineage>
        <taxon>Archaea</taxon>
        <taxon>Methanobacteriati</taxon>
        <taxon>Thermoplasmatota</taxon>
        <taxon>Thermoplasmata</taxon>
        <taxon>Methanomassiliicoccales</taxon>
        <taxon>Methanomassiliicoccaceae</taxon>
        <taxon>Methanomassiliicoccus</taxon>
    </lineage>
</organism>
<dbReference type="AlphaFoldDB" id="A0A8J8PHI9"/>
<evidence type="ECO:0000313" key="1">
    <source>
        <dbReference type="EMBL" id="TQS84488.1"/>
    </source>
</evidence>
<protein>
    <submittedName>
        <fullName evidence="1">Uncharacterized protein</fullName>
    </submittedName>
</protein>
<gene>
    <name evidence="1" type="ORF">A3207_00110</name>
</gene>
<reference evidence="1" key="1">
    <citation type="submission" date="2016-03" db="EMBL/GenBank/DDBJ databases">
        <authorList>
            <person name="Borrel G."/>
            <person name="Mccann A."/>
            <person name="O'Toole P.W."/>
        </authorList>
    </citation>
    <scope>NUCLEOTIDE SEQUENCE</scope>
    <source>
        <strain evidence="1">183</strain>
    </source>
</reference>
<name>A0A8J8PHI9_9ARCH</name>
<proteinExistence type="predicted"/>
<dbReference type="GeneID" id="41323507"/>
<dbReference type="Proteomes" id="UP000752814">
    <property type="component" value="Unassembled WGS sequence"/>
</dbReference>
<comment type="caution">
    <text evidence="1">The sequence shown here is derived from an EMBL/GenBank/DDBJ whole genome shotgun (WGS) entry which is preliminary data.</text>
</comment>
<dbReference type="RefSeq" id="WP_020448976.1">
    <property type="nucleotide sequence ID" value="NZ_CAYAXV010000011.1"/>
</dbReference>